<evidence type="ECO:0000256" key="5">
    <source>
        <dbReference type="ARBA" id="ARBA00022927"/>
    </source>
</evidence>
<dbReference type="InterPro" id="IPR048680">
    <property type="entry name" value="COG4_N"/>
</dbReference>
<proteinExistence type="inferred from homology"/>
<dbReference type="Gene3D" id="1.10.287.1060">
    <property type="entry name" value="ESAT-6-like"/>
    <property type="match status" value="1"/>
</dbReference>
<feature type="coiled-coil region" evidence="9">
    <location>
        <begin position="506"/>
        <end position="533"/>
    </location>
</feature>
<comment type="subcellular location">
    <subcellularLocation>
        <location evidence="1">Golgi apparatus membrane</location>
        <topology evidence="1">Peripheral membrane protein</topology>
    </subcellularLocation>
</comment>
<name>A0AAN0IVH3_AMPQE</name>
<keyword evidence="9" id="KW-0175">Coiled coil</keyword>
<protein>
    <recommendedName>
        <fullName evidence="3">Conserved oligomeric Golgi complex subunit 4</fullName>
    </recommendedName>
    <alternativeName>
        <fullName evidence="8">Component of oligomeric Golgi complex 4</fullName>
    </alternativeName>
</protein>
<evidence type="ECO:0000259" key="10">
    <source>
        <dbReference type="SMART" id="SM00762"/>
    </source>
</evidence>
<sequence length="742" mass="83929">MATLSLSSVRDMESARRLYEDIEKEEAKLEGELDKLLEQQTQMDIQISSFNQIIPNLESLQSSSQLLSGSISKASSLANTISHKVHSLDTAKRNVYSALKRVDDIIDLKTCVSGVKQTMDSGDFELAANHIRRYLDLDESVLLESAADGDRTDTVSGSFALLKEAEVRLRSIICAKLSEAIERRDKESIERFVKLFPLINLHEEGVDMLCDYLNRQIKEFSIEKLETSIRGSSQNVDTAGAKGNRAGVLYADILMSVYENIASKHDQYMPLLRTCYGVQWIVPFIRKIQAECDKQVEIILQHMAEDRMLEHKTQTIGIALNARHTAGAIRPDPRELDTLLTELSLCSSRSELYYKFVLKKTQNFQLSESDVLEILKTSGTSLKVQEVIGWYILMENYFMRETLQKAVSVDQIEEGQLISNLPDDAFFVFQKSLKRAFSSSNIDCSCAMINNTSTLLLKEFKEELEQPLIDQPTTQIGGITDMFQSSANKSSQTASDDLWRTLGVSCSNIEVSCQNIKRLIQQLQSEISLLKVDEISRAKLETCLAELCSTTGPFQELRMNAIGHFIESAMLPDVIPAIDQFSTVSHVIEEEVMSDETFVQKLAISLSRIIDKTKSHLLASLYNETILQFTSEVADALEKQVFKSNFNQLGGVKLDRDLRQIVSFLSEKTEQPLRDKFTRVTQMAIILSLDRVGEVEDYWSLNSGPTRWYLTAKDIKGVLHLRKDFRPEDIETLKLSPRMGRH</sequence>
<evidence type="ECO:0000313" key="12">
    <source>
        <dbReference type="Proteomes" id="UP000007879"/>
    </source>
</evidence>
<accession>A0AAN0IVH3</accession>
<keyword evidence="6" id="KW-0333">Golgi apparatus</keyword>
<evidence type="ECO:0000256" key="1">
    <source>
        <dbReference type="ARBA" id="ARBA00004395"/>
    </source>
</evidence>
<dbReference type="Pfam" id="PF20662">
    <property type="entry name" value="COG4_C"/>
    <property type="match status" value="1"/>
</dbReference>
<dbReference type="GO" id="GO:0015031">
    <property type="term" value="P:protein transport"/>
    <property type="evidence" value="ECO:0007669"/>
    <property type="project" value="UniProtKB-KW"/>
</dbReference>
<dbReference type="PANTHER" id="PTHR24016">
    <property type="entry name" value="CONSERVED OLIGOMERIC GOLGI COMPLEX SUBUNIT 4"/>
    <property type="match status" value="1"/>
</dbReference>
<organism evidence="11 12">
    <name type="scientific">Amphimedon queenslandica</name>
    <name type="common">Sponge</name>
    <dbReference type="NCBI Taxonomy" id="400682"/>
    <lineage>
        <taxon>Eukaryota</taxon>
        <taxon>Metazoa</taxon>
        <taxon>Porifera</taxon>
        <taxon>Demospongiae</taxon>
        <taxon>Heteroscleromorpha</taxon>
        <taxon>Haplosclerida</taxon>
        <taxon>Niphatidae</taxon>
        <taxon>Amphimedon</taxon>
    </lineage>
</organism>
<dbReference type="GeneID" id="100632572"/>
<dbReference type="SMART" id="SM00762">
    <property type="entry name" value="Cog4"/>
    <property type="match status" value="1"/>
</dbReference>
<dbReference type="GO" id="GO:0006890">
    <property type="term" value="P:retrograde vesicle-mediated transport, Golgi to endoplasmic reticulum"/>
    <property type="evidence" value="ECO:0007669"/>
    <property type="project" value="TreeGrafter"/>
</dbReference>
<evidence type="ECO:0000256" key="7">
    <source>
        <dbReference type="ARBA" id="ARBA00023136"/>
    </source>
</evidence>
<dbReference type="InterPro" id="IPR048684">
    <property type="entry name" value="COG4_C"/>
</dbReference>
<keyword evidence="5" id="KW-0653">Protein transport</keyword>
<evidence type="ECO:0000256" key="3">
    <source>
        <dbReference type="ARBA" id="ARBA00020975"/>
    </source>
</evidence>
<dbReference type="RefSeq" id="XP_011410487.2">
    <property type="nucleotide sequence ID" value="XM_011412185.2"/>
</dbReference>
<dbReference type="AlphaFoldDB" id="A0AAN0IVH3"/>
<dbReference type="InterPro" id="IPR013167">
    <property type="entry name" value="COG4_M"/>
</dbReference>
<reference evidence="12" key="1">
    <citation type="journal article" date="2010" name="Nature">
        <title>The Amphimedon queenslandica genome and the evolution of animal complexity.</title>
        <authorList>
            <person name="Srivastava M."/>
            <person name="Simakov O."/>
            <person name="Chapman J."/>
            <person name="Fahey B."/>
            <person name="Gauthier M.E."/>
            <person name="Mitros T."/>
            <person name="Richards G.S."/>
            <person name="Conaco C."/>
            <person name="Dacre M."/>
            <person name="Hellsten U."/>
            <person name="Larroux C."/>
            <person name="Putnam N.H."/>
            <person name="Stanke M."/>
            <person name="Adamska M."/>
            <person name="Darling A."/>
            <person name="Degnan S.M."/>
            <person name="Oakley T.H."/>
            <person name="Plachetzki D.C."/>
            <person name="Zhai Y."/>
            <person name="Adamski M."/>
            <person name="Calcino A."/>
            <person name="Cummins S.F."/>
            <person name="Goodstein D.M."/>
            <person name="Harris C."/>
            <person name="Jackson D.J."/>
            <person name="Leys S.P."/>
            <person name="Shu S."/>
            <person name="Woodcroft B.J."/>
            <person name="Vervoort M."/>
            <person name="Kosik K.S."/>
            <person name="Manning G."/>
            <person name="Degnan B.M."/>
            <person name="Rokhsar D.S."/>
        </authorList>
    </citation>
    <scope>NUCLEOTIDE SEQUENCE [LARGE SCALE GENOMIC DNA]</scope>
</reference>
<comment type="similarity">
    <text evidence="2">Belongs to the COG4 family.</text>
</comment>
<keyword evidence="7" id="KW-0472">Membrane</keyword>
<dbReference type="InterPro" id="IPR048682">
    <property type="entry name" value="COG4"/>
</dbReference>
<dbReference type="Proteomes" id="UP000007879">
    <property type="component" value="Unassembled WGS sequence"/>
</dbReference>
<feature type="coiled-coil region" evidence="9">
    <location>
        <begin position="12"/>
        <end position="42"/>
    </location>
</feature>
<keyword evidence="12" id="KW-1185">Reference proteome</keyword>
<feature type="domain" description="COG4 transport protein middle alpha-helical bundle" evidence="10">
    <location>
        <begin position="162"/>
        <end position="469"/>
    </location>
</feature>
<evidence type="ECO:0000256" key="8">
    <source>
        <dbReference type="ARBA" id="ARBA00031340"/>
    </source>
</evidence>
<dbReference type="Gene3D" id="1.20.58.1970">
    <property type="match status" value="1"/>
</dbReference>
<dbReference type="KEGG" id="aqu:100632572"/>
<evidence type="ECO:0000256" key="4">
    <source>
        <dbReference type="ARBA" id="ARBA00022448"/>
    </source>
</evidence>
<evidence type="ECO:0000313" key="11">
    <source>
        <dbReference type="EnsemblMetazoa" id="XP_011410487.2"/>
    </source>
</evidence>
<dbReference type="PANTHER" id="PTHR24016:SF0">
    <property type="entry name" value="CONSERVED OLIGOMERIC GOLGI COMPLEX SUBUNIT 4"/>
    <property type="match status" value="1"/>
</dbReference>
<evidence type="ECO:0000256" key="6">
    <source>
        <dbReference type="ARBA" id="ARBA00023034"/>
    </source>
</evidence>
<dbReference type="GO" id="GO:0017119">
    <property type="term" value="C:Golgi transport complex"/>
    <property type="evidence" value="ECO:0007669"/>
    <property type="project" value="TreeGrafter"/>
</dbReference>
<dbReference type="Pfam" id="PF20663">
    <property type="entry name" value="COG4_N"/>
    <property type="match status" value="1"/>
</dbReference>
<dbReference type="Pfam" id="PF08318">
    <property type="entry name" value="COG4_m"/>
    <property type="match status" value="1"/>
</dbReference>
<keyword evidence="4" id="KW-0813">Transport</keyword>
<dbReference type="GO" id="GO:0000139">
    <property type="term" value="C:Golgi membrane"/>
    <property type="evidence" value="ECO:0007669"/>
    <property type="project" value="UniProtKB-SubCell"/>
</dbReference>
<evidence type="ECO:0000256" key="2">
    <source>
        <dbReference type="ARBA" id="ARBA00009215"/>
    </source>
</evidence>
<reference evidence="11" key="2">
    <citation type="submission" date="2024-06" db="UniProtKB">
        <authorList>
            <consortium name="EnsemblMetazoa"/>
        </authorList>
    </citation>
    <scope>IDENTIFICATION</scope>
</reference>
<dbReference type="GO" id="GO:0007030">
    <property type="term" value="P:Golgi organization"/>
    <property type="evidence" value="ECO:0007669"/>
    <property type="project" value="TreeGrafter"/>
</dbReference>
<evidence type="ECO:0000256" key="9">
    <source>
        <dbReference type="SAM" id="Coils"/>
    </source>
</evidence>
<dbReference type="EnsemblMetazoa" id="XM_011412185.2">
    <property type="protein sequence ID" value="XP_011410487.2"/>
    <property type="gene ID" value="LOC100632572"/>
</dbReference>